<name>A0A820LZK4_9BILA</name>
<feature type="transmembrane region" description="Helical" evidence="2">
    <location>
        <begin position="115"/>
        <end position="139"/>
    </location>
</feature>
<dbReference type="SUPFAM" id="SSF103473">
    <property type="entry name" value="MFS general substrate transporter"/>
    <property type="match status" value="1"/>
</dbReference>
<dbReference type="EMBL" id="CAJOAZ010022448">
    <property type="protein sequence ID" value="CAF4365834.1"/>
    <property type="molecule type" value="Genomic_DNA"/>
</dbReference>
<sequence length="148" mass="16982">RYILCGIFTGMGLLSMLLLFLTLDSIALTQKQTMKQLLKKSLEVLLSLKEWKHIDQFFLIPITMWTTIETAFLTAQFTRGFITCLIGIRYVGLVMVCNGIFQALSSYIFGRLVKYTGRIFVFSIAALINYAMIILMFLWEPKSSQMVL</sequence>
<organism evidence="3 4">
    <name type="scientific">Adineta steineri</name>
    <dbReference type="NCBI Taxonomy" id="433720"/>
    <lineage>
        <taxon>Eukaryota</taxon>
        <taxon>Metazoa</taxon>
        <taxon>Spiralia</taxon>
        <taxon>Gnathifera</taxon>
        <taxon>Rotifera</taxon>
        <taxon>Eurotatoria</taxon>
        <taxon>Bdelloidea</taxon>
        <taxon>Adinetida</taxon>
        <taxon>Adinetidae</taxon>
        <taxon>Adineta</taxon>
    </lineage>
</organism>
<reference evidence="3" key="1">
    <citation type="submission" date="2021-02" db="EMBL/GenBank/DDBJ databases">
        <authorList>
            <person name="Nowell W R."/>
        </authorList>
    </citation>
    <scope>NUCLEOTIDE SEQUENCE</scope>
</reference>
<protein>
    <submittedName>
        <fullName evidence="3">Uncharacterized protein</fullName>
    </submittedName>
</protein>
<evidence type="ECO:0000256" key="1">
    <source>
        <dbReference type="ARBA" id="ARBA00009172"/>
    </source>
</evidence>
<keyword evidence="2" id="KW-1133">Transmembrane helix</keyword>
<dbReference type="AlphaFoldDB" id="A0A820LZK4"/>
<dbReference type="PANTHER" id="PTHR19444">
    <property type="entry name" value="UNC-93 RELATED"/>
    <property type="match status" value="1"/>
</dbReference>
<dbReference type="Proteomes" id="UP000663844">
    <property type="component" value="Unassembled WGS sequence"/>
</dbReference>
<feature type="non-terminal residue" evidence="3">
    <location>
        <position position="148"/>
    </location>
</feature>
<comment type="caution">
    <text evidence="3">The sequence shown here is derived from an EMBL/GenBank/DDBJ whole genome shotgun (WGS) entry which is preliminary data.</text>
</comment>
<feature type="transmembrane region" description="Helical" evidence="2">
    <location>
        <begin position="87"/>
        <end position="109"/>
    </location>
</feature>
<proteinExistence type="inferred from homology"/>
<evidence type="ECO:0000313" key="4">
    <source>
        <dbReference type="Proteomes" id="UP000663844"/>
    </source>
</evidence>
<dbReference type="PANTHER" id="PTHR19444:SF13">
    <property type="entry name" value="PROTEIN UNC-93 HOMOLOG A"/>
    <property type="match status" value="1"/>
</dbReference>
<accession>A0A820LZK4</accession>
<dbReference type="InterPro" id="IPR036259">
    <property type="entry name" value="MFS_trans_sf"/>
</dbReference>
<evidence type="ECO:0000256" key="2">
    <source>
        <dbReference type="SAM" id="Phobius"/>
    </source>
</evidence>
<comment type="similarity">
    <text evidence="1">Belongs to the unc-93 family.</text>
</comment>
<feature type="non-terminal residue" evidence="3">
    <location>
        <position position="1"/>
    </location>
</feature>
<evidence type="ECO:0000313" key="3">
    <source>
        <dbReference type="EMBL" id="CAF4365834.1"/>
    </source>
</evidence>
<dbReference type="InterPro" id="IPR051951">
    <property type="entry name" value="UNC-93_regulatory"/>
</dbReference>
<keyword evidence="2" id="KW-0812">Transmembrane</keyword>
<gene>
    <name evidence="3" type="ORF">OXD698_LOCUS49566</name>
</gene>
<keyword evidence="2" id="KW-0472">Membrane</keyword>